<reference evidence="1" key="1">
    <citation type="journal article" date="2014" name="Nat. Genet.">
        <title>Genome and transcriptome of the porcine whipworm Trichuris suis.</title>
        <authorList>
            <person name="Jex A.R."/>
            <person name="Nejsum P."/>
            <person name="Schwarz E.M."/>
            <person name="Hu L."/>
            <person name="Young N.D."/>
            <person name="Hall R.S."/>
            <person name="Korhonen P.K."/>
            <person name="Liao S."/>
            <person name="Thamsborg S."/>
            <person name="Xia J."/>
            <person name="Xu P."/>
            <person name="Wang S."/>
            <person name="Scheerlinck J.P."/>
            <person name="Hofmann A."/>
            <person name="Sternberg P.W."/>
            <person name="Wang J."/>
            <person name="Gasser R.B."/>
        </authorList>
    </citation>
    <scope>NUCLEOTIDE SEQUENCE [LARGE SCALE GENOMIC DNA]</scope>
    <source>
        <strain evidence="1">DCEP-RM93F</strain>
    </source>
</reference>
<gene>
    <name evidence="1" type="ORF">M514_21326</name>
</gene>
<dbReference type="EMBL" id="KL367524">
    <property type="protein sequence ID" value="KFD66482.1"/>
    <property type="molecule type" value="Genomic_DNA"/>
</dbReference>
<organism evidence="1">
    <name type="scientific">Trichuris suis</name>
    <name type="common">pig whipworm</name>
    <dbReference type="NCBI Taxonomy" id="68888"/>
    <lineage>
        <taxon>Eukaryota</taxon>
        <taxon>Metazoa</taxon>
        <taxon>Ecdysozoa</taxon>
        <taxon>Nematoda</taxon>
        <taxon>Enoplea</taxon>
        <taxon>Dorylaimia</taxon>
        <taxon>Trichinellida</taxon>
        <taxon>Trichuridae</taxon>
        <taxon>Trichuris</taxon>
    </lineage>
</organism>
<dbReference type="AlphaFoldDB" id="A0A085NAI6"/>
<evidence type="ECO:0000313" key="1">
    <source>
        <dbReference type="EMBL" id="KFD66482.1"/>
    </source>
</evidence>
<accession>A0A085NAI6</accession>
<dbReference type="Proteomes" id="UP000030758">
    <property type="component" value="Unassembled WGS sequence"/>
</dbReference>
<name>A0A085NAI6_9BILA</name>
<proteinExistence type="predicted"/>
<sequence length="72" mass="8475">MARTYPFDPPEFTANEVGITCDRNWPKSWKQLVRKPCKLGKLPSESQATMKYAFVLRVMFNNVTEHRCLRKI</sequence>
<protein>
    <submittedName>
        <fullName evidence="1">Uncharacterized protein</fullName>
    </submittedName>
</protein>